<keyword evidence="3" id="KW-1185">Reference proteome</keyword>
<feature type="compositionally biased region" description="Pro residues" evidence="1">
    <location>
        <begin position="36"/>
        <end position="57"/>
    </location>
</feature>
<evidence type="ECO:0000256" key="1">
    <source>
        <dbReference type="SAM" id="MobiDB-lite"/>
    </source>
</evidence>
<evidence type="ECO:0000313" key="3">
    <source>
        <dbReference type="Proteomes" id="UP000054279"/>
    </source>
</evidence>
<feature type="region of interest" description="Disordered" evidence="1">
    <location>
        <begin position="75"/>
        <end position="95"/>
    </location>
</feature>
<feature type="region of interest" description="Disordered" evidence="1">
    <location>
        <begin position="1"/>
        <end position="59"/>
    </location>
</feature>
<feature type="compositionally biased region" description="Acidic residues" evidence="1">
    <location>
        <begin position="80"/>
        <end position="91"/>
    </location>
</feature>
<dbReference type="OrthoDB" id="3262412at2759"/>
<reference evidence="2 3" key="1">
    <citation type="submission" date="2014-06" db="EMBL/GenBank/DDBJ databases">
        <title>Evolutionary Origins and Diversification of the Mycorrhizal Mutualists.</title>
        <authorList>
            <consortium name="DOE Joint Genome Institute"/>
            <consortium name="Mycorrhizal Genomics Consortium"/>
            <person name="Kohler A."/>
            <person name="Kuo A."/>
            <person name="Nagy L.G."/>
            <person name="Floudas D."/>
            <person name="Copeland A."/>
            <person name="Barry K.W."/>
            <person name="Cichocki N."/>
            <person name="Veneault-Fourrey C."/>
            <person name="LaButti K."/>
            <person name="Lindquist E.A."/>
            <person name="Lipzen A."/>
            <person name="Lundell T."/>
            <person name="Morin E."/>
            <person name="Murat C."/>
            <person name="Riley R."/>
            <person name="Ohm R."/>
            <person name="Sun H."/>
            <person name="Tunlid A."/>
            <person name="Henrissat B."/>
            <person name="Grigoriev I.V."/>
            <person name="Hibbett D.S."/>
            <person name="Martin F."/>
        </authorList>
    </citation>
    <scope>NUCLEOTIDE SEQUENCE [LARGE SCALE GENOMIC DNA]</scope>
    <source>
        <strain evidence="2 3">SS14</strain>
    </source>
</reference>
<protein>
    <submittedName>
        <fullName evidence="2">Uncharacterized protein</fullName>
    </submittedName>
</protein>
<organism evidence="2 3">
    <name type="scientific">Sphaerobolus stellatus (strain SS14)</name>
    <dbReference type="NCBI Taxonomy" id="990650"/>
    <lineage>
        <taxon>Eukaryota</taxon>
        <taxon>Fungi</taxon>
        <taxon>Dikarya</taxon>
        <taxon>Basidiomycota</taxon>
        <taxon>Agaricomycotina</taxon>
        <taxon>Agaricomycetes</taxon>
        <taxon>Phallomycetidae</taxon>
        <taxon>Geastrales</taxon>
        <taxon>Sphaerobolaceae</taxon>
        <taxon>Sphaerobolus</taxon>
    </lineage>
</organism>
<dbReference type="HOGENOM" id="CLU_1511526_0_0_1"/>
<sequence length="178" mass="19974">MALARNHSMPIVTRSVFKADPDDVEDSEDVLASSKPLPPPPSGPPPSVQTFVPPPSNLGPNSLHIKIKIPTGYQMPDLPAESEIDSDDDVPESGPHSFCPSIYQEKIIQMMEHHLCAHPLIPGYLAPTKEGIRAWAVKEMYSFCMKYNLQACWAYLWGNWYRKGHWELWACAECCEIP</sequence>
<name>A0A0C9UQK2_SPHS4</name>
<gene>
    <name evidence="2" type="ORF">M422DRAFT_267030</name>
</gene>
<dbReference type="EMBL" id="KN837244">
    <property type="protein sequence ID" value="KIJ31357.1"/>
    <property type="molecule type" value="Genomic_DNA"/>
</dbReference>
<evidence type="ECO:0000313" key="2">
    <source>
        <dbReference type="EMBL" id="KIJ31357.1"/>
    </source>
</evidence>
<proteinExistence type="predicted"/>
<dbReference type="Proteomes" id="UP000054279">
    <property type="component" value="Unassembled WGS sequence"/>
</dbReference>
<accession>A0A0C9UQK2</accession>
<dbReference type="AlphaFoldDB" id="A0A0C9UQK2"/>